<dbReference type="AlphaFoldDB" id="A0A2T9Y832"/>
<sequence>MYRKIKQSDSYYNYSFYKVNTLSTNINKKSVPTSQNTSFNTAVKLNSYSPASINASTIVPTNRSSLSNFSSACSIFSSTTIDTRIGSQSLKRKLNYPKNLIENPTWDVSTPDQAIFPLYFRNISNTLVVNSNIVMIPDRRKTTYRFKYFEKSLKWKITKCPNSSTKSFWSNNNMSSAELSSKSHLGSSKSTVNLSSLQTENYYNPSTSSKFSIHCYVNGKILAIAKVDCNMIQFPEIFIKNDALLIFNSSSRDAAETLILFSGIEMIDSIKQKKNKGLI</sequence>
<protein>
    <submittedName>
        <fullName evidence="1">Uncharacterized protein</fullName>
    </submittedName>
</protein>
<comment type="caution">
    <text evidence="1">The sequence shown here is derived from an EMBL/GenBank/DDBJ whole genome shotgun (WGS) entry which is preliminary data.</text>
</comment>
<keyword evidence="2" id="KW-1185">Reference proteome</keyword>
<proteinExistence type="predicted"/>
<gene>
    <name evidence="1" type="ORF">BB561_005838</name>
</gene>
<dbReference type="OrthoDB" id="5598714at2759"/>
<name>A0A2T9Y832_9FUNG</name>
<accession>A0A2T9Y832</accession>
<evidence type="ECO:0000313" key="2">
    <source>
        <dbReference type="Proteomes" id="UP000245383"/>
    </source>
</evidence>
<dbReference type="EMBL" id="MBFR01000383">
    <property type="protein sequence ID" value="PVU88467.1"/>
    <property type="molecule type" value="Genomic_DNA"/>
</dbReference>
<reference evidence="1 2" key="1">
    <citation type="journal article" date="2018" name="MBio">
        <title>Comparative Genomics Reveals the Core Gene Toolbox for the Fungus-Insect Symbiosis.</title>
        <authorList>
            <person name="Wang Y."/>
            <person name="Stata M."/>
            <person name="Wang W."/>
            <person name="Stajich J.E."/>
            <person name="White M.M."/>
            <person name="Moncalvo J.M."/>
        </authorList>
    </citation>
    <scope>NUCLEOTIDE SEQUENCE [LARGE SCALE GENOMIC DNA]</scope>
    <source>
        <strain evidence="1 2">SWE-8-4</strain>
    </source>
</reference>
<evidence type="ECO:0000313" key="1">
    <source>
        <dbReference type="EMBL" id="PVU88467.1"/>
    </source>
</evidence>
<dbReference type="Proteomes" id="UP000245383">
    <property type="component" value="Unassembled WGS sequence"/>
</dbReference>
<organism evidence="1 2">
    <name type="scientific">Smittium simulii</name>
    <dbReference type="NCBI Taxonomy" id="133385"/>
    <lineage>
        <taxon>Eukaryota</taxon>
        <taxon>Fungi</taxon>
        <taxon>Fungi incertae sedis</taxon>
        <taxon>Zoopagomycota</taxon>
        <taxon>Kickxellomycotina</taxon>
        <taxon>Harpellomycetes</taxon>
        <taxon>Harpellales</taxon>
        <taxon>Legeriomycetaceae</taxon>
        <taxon>Smittium</taxon>
    </lineage>
</organism>